<feature type="non-terminal residue" evidence="3">
    <location>
        <position position="1"/>
    </location>
</feature>
<feature type="transmembrane region" description="Helical" evidence="1">
    <location>
        <begin position="67"/>
        <end position="91"/>
    </location>
</feature>
<name>A0A9X2MEM0_9FIRM</name>
<dbReference type="EMBL" id="JANKBY010000449">
    <property type="protein sequence ID" value="MCR1824899.1"/>
    <property type="molecule type" value="Genomic_DNA"/>
</dbReference>
<comment type="caution">
    <text evidence="3">The sequence shown here is derived from an EMBL/GenBank/DDBJ whole genome shotgun (WGS) entry which is preliminary data.</text>
</comment>
<dbReference type="InterPro" id="IPR058581">
    <property type="entry name" value="TM_HPP"/>
</dbReference>
<dbReference type="Proteomes" id="UP001140817">
    <property type="component" value="Unassembled WGS sequence"/>
</dbReference>
<keyword evidence="1" id="KW-0812">Transmembrane</keyword>
<organism evidence="3 4">
    <name type="scientific">Terrisporobacter muris</name>
    <dbReference type="NCBI Taxonomy" id="2963284"/>
    <lineage>
        <taxon>Bacteria</taxon>
        <taxon>Bacillati</taxon>
        <taxon>Bacillota</taxon>
        <taxon>Clostridia</taxon>
        <taxon>Peptostreptococcales</taxon>
        <taxon>Peptostreptococcaceae</taxon>
        <taxon>Terrisporobacter</taxon>
    </lineage>
</organism>
<proteinExistence type="predicted"/>
<dbReference type="AlphaFoldDB" id="A0A9X2MEM0"/>
<reference evidence="3" key="1">
    <citation type="submission" date="2022-07" db="EMBL/GenBank/DDBJ databases">
        <title>Enhanced cultured diversity of the mouse gut microbiota enables custom-made synthetic communities.</title>
        <authorList>
            <person name="Afrizal A."/>
        </authorList>
    </citation>
    <scope>NUCLEOTIDE SEQUENCE</scope>
    <source>
        <strain evidence="3">DSM 29186</strain>
    </source>
</reference>
<feature type="transmembrane region" description="Helical" evidence="1">
    <location>
        <begin position="235"/>
        <end position="252"/>
    </location>
</feature>
<feature type="transmembrane region" description="Helical" evidence="1">
    <location>
        <begin position="191"/>
        <end position="215"/>
    </location>
</feature>
<feature type="transmembrane region" description="Helical" evidence="1">
    <location>
        <begin position="103"/>
        <end position="123"/>
    </location>
</feature>
<keyword evidence="1" id="KW-1133">Transmembrane helix</keyword>
<feature type="transmembrane region" description="Helical" evidence="1">
    <location>
        <begin position="301"/>
        <end position="323"/>
    </location>
</feature>
<feature type="domain" description="HPP transmembrane region" evidence="2">
    <location>
        <begin position="188"/>
        <end position="323"/>
    </location>
</feature>
<evidence type="ECO:0000256" key="1">
    <source>
        <dbReference type="SAM" id="Phobius"/>
    </source>
</evidence>
<feature type="transmembrane region" description="Helical" evidence="1">
    <location>
        <begin position="259"/>
        <end position="276"/>
    </location>
</feature>
<evidence type="ECO:0000313" key="3">
    <source>
        <dbReference type="EMBL" id="MCR1824899.1"/>
    </source>
</evidence>
<protein>
    <submittedName>
        <fullName evidence="3">HPP family protein</fullName>
    </submittedName>
</protein>
<evidence type="ECO:0000259" key="2">
    <source>
        <dbReference type="Pfam" id="PF04982"/>
    </source>
</evidence>
<evidence type="ECO:0000313" key="4">
    <source>
        <dbReference type="Proteomes" id="UP001140817"/>
    </source>
</evidence>
<dbReference type="RefSeq" id="WP_257560856.1">
    <property type="nucleotide sequence ID" value="NZ_JANKBY010000449.1"/>
</dbReference>
<accession>A0A9X2MEM0</accession>
<keyword evidence="4" id="KW-1185">Reference proteome</keyword>
<feature type="transmembrane region" description="Helical" evidence="1">
    <location>
        <begin position="18"/>
        <end position="35"/>
    </location>
</feature>
<sequence length="335" mass="38598">FFIFKLWEEEVNMKKKRYVFSLIFTIFMVFCAEYLNQLEIIFPEILALLSGAWIAENQPWKVNKVQLFLLMSISSFVGVILVKYLSIHILVKISIAFTFSYIMLRLTKTTIIPLISACILPILLNTSTWVYPISVTIMCALIVIFQYIMEVRGIRNAEKYVKEDTLLGNLVTVDMEDVSEQYTIKKYFKTLLIILLVSFIPVKTSNLYFIAPPLIVTFMEFSEPSSPARKSVKKIIFILLVASFIGTTLRIFLNVYLQFPLWLVAGITTLCIFTIFEKTSIIFPPAGAISLLPLLLNTDGLYLYPIQVFIGSCIFIFFALFIFRNDKIDDYELNN</sequence>
<keyword evidence="1" id="KW-0472">Membrane</keyword>
<feature type="transmembrane region" description="Helical" evidence="1">
    <location>
        <begin position="129"/>
        <end position="149"/>
    </location>
</feature>
<gene>
    <name evidence="3" type="ORF">NSA58_19135</name>
</gene>
<dbReference type="Pfam" id="PF04982">
    <property type="entry name" value="TM_HPP"/>
    <property type="match status" value="1"/>
</dbReference>